<dbReference type="WBParaSite" id="ALUE_0001346801-mRNA-1">
    <property type="protein sequence ID" value="ALUE_0001346801-mRNA-1"/>
    <property type="gene ID" value="ALUE_0001346801"/>
</dbReference>
<dbReference type="AlphaFoldDB" id="A0A9J2PVP3"/>
<reference evidence="2" key="1">
    <citation type="submission" date="2023-03" db="UniProtKB">
        <authorList>
            <consortium name="WormBaseParasite"/>
        </authorList>
    </citation>
    <scope>IDENTIFICATION</scope>
</reference>
<keyword evidence="1" id="KW-1185">Reference proteome</keyword>
<protein>
    <submittedName>
        <fullName evidence="2">Uncharacterized protein</fullName>
    </submittedName>
</protein>
<proteinExistence type="predicted"/>
<accession>A0A9J2PVP3</accession>
<dbReference type="Proteomes" id="UP000036681">
    <property type="component" value="Unplaced"/>
</dbReference>
<evidence type="ECO:0000313" key="1">
    <source>
        <dbReference type="Proteomes" id="UP000036681"/>
    </source>
</evidence>
<name>A0A9J2PVP3_ASCLU</name>
<evidence type="ECO:0000313" key="2">
    <source>
        <dbReference type="WBParaSite" id="ALUE_0001346801-mRNA-1"/>
    </source>
</evidence>
<sequence>MNIIVVCLYAFVTLKYTSNMMGVFQTYLKFKGLSVMASVTALQQ</sequence>
<organism evidence="1 2">
    <name type="scientific">Ascaris lumbricoides</name>
    <name type="common">Giant roundworm</name>
    <dbReference type="NCBI Taxonomy" id="6252"/>
    <lineage>
        <taxon>Eukaryota</taxon>
        <taxon>Metazoa</taxon>
        <taxon>Ecdysozoa</taxon>
        <taxon>Nematoda</taxon>
        <taxon>Chromadorea</taxon>
        <taxon>Rhabditida</taxon>
        <taxon>Spirurina</taxon>
        <taxon>Ascaridomorpha</taxon>
        <taxon>Ascaridoidea</taxon>
        <taxon>Ascarididae</taxon>
        <taxon>Ascaris</taxon>
    </lineage>
</organism>